<protein>
    <recommendedName>
        <fullName evidence="4">DUF4378 domain-containing protein</fullName>
    </recommendedName>
</protein>
<feature type="compositionally biased region" description="Acidic residues" evidence="1">
    <location>
        <begin position="67"/>
        <end position="77"/>
    </location>
</feature>
<dbReference type="Proteomes" id="UP001141552">
    <property type="component" value="Unassembled WGS sequence"/>
</dbReference>
<dbReference type="OrthoDB" id="1669163at2759"/>
<dbReference type="PANTHER" id="PTHR33623">
    <property type="entry name" value="OS04G0572500 PROTEIN"/>
    <property type="match status" value="1"/>
</dbReference>
<organism evidence="2 3">
    <name type="scientific">Turnera subulata</name>
    <dbReference type="NCBI Taxonomy" id="218843"/>
    <lineage>
        <taxon>Eukaryota</taxon>
        <taxon>Viridiplantae</taxon>
        <taxon>Streptophyta</taxon>
        <taxon>Embryophyta</taxon>
        <taxon>Tracheophyta</taxon>
        <taxon>Spermatophyta</taxon>
        <taxon>Magnoliopsida</taxon>
        <taxon>eudicotyledons</taxon>
        <taxon>Gunneridae</taxon>
        <taxon>Pentapetalae</taxon>
        <taxon>rosids</taxon>
        <taxon>fabids</taxon>
        <taxon>Malpighiales</taxon>
        <taxon>Passifloraceae</taxon>
        <taxon>Turnera</taxon>
    </lineage>
</organism>
<accession>A0A9Q0G263</accession>
<proteinExistence type="predicted"/>
<gene>
    <name evidence="2" type="ORF">Tsubulata_032616</name>
</gene>
<reference evidence="2" key="2">
    <citation type="journal article" date="2023" name="Plants (Basel)">
        <title>Annotation of the Turnera subulata (Passifloraceae) Draft Genome Reveals the S-Locus Evolved after the Divergence of Turneroideae from Passifloroideae in a Stepwise Manner.</title>
        <authorList>
            <person name="Henning P.M."/>
            <person name="Roalson E.H."/>
            <person name="Mir W."/>
            <person name="McCubbin A.G."/>
            <person name="Shore J.S."/>
        </authorList>
    </citation>
    <scope>NUCLEOTIDE SEQUENCE</scope>
    <source>
        <strain evidence="2">F60SS</strain>
    </source>
</reference>
<dbReference type="PANTHER" id="PTHR33623:SF17">
    <property type="entry name" value="DUF4378 DOMAIN-CONTAINING PROTEIN"/>
    <property type="match status" value="1"/>
</dbReference>
<evidence type="ECO:0000313" key="2">
    <source>
        <dbReference type="EMBL" id="KAJ4842194.1"/>
    </source>
</evidence>
<keyword evidence="3" id="KW-1185">Reference proteome</keyword>
<evidence type="ECO:0000313" key="3">
    <source>
        <dbReference type="Proteomes" id="UP001141552"/>
    </source>
</evidence>
<dbReference type="EMBL" id="JAKUCV010002552">
    <property type="protein sequence ID" value="KAJ4842194.1"/>
    <property type="molecule type" value="Genomic_DNA"/>
</dbReference>
<name>A0A9Q0G263_9ROSI</name>
<feature type="region of interest" description="Disordered" evidence="1">
    <location>
        <begin position="53"/>
        <end position="80"/>
    </location>
</feature>
<comment type="caution">
    <text evidence="2">The sequence shown here is derived from an EMBL/GenBank/DDBJ whole genome shotgun (WGS) entry which is preliminary data.</text>
</comment>
<evidence type="ECO:0008006" key="4">
    <source>
        <dbReference type="Google" id="ProtNLM"/>
    </source>
</evidence>
<feature type="compositionally biased region" description="Acidic residues" evidence="1">
    <location>
        <begin position="1"/>
        <end position="13"/>
    </location>
</feature>
<reference evidence="2" key="1">
    <citation type="submission" date="2022-02" db="EMBL/GenBank/DDBJ databases">
        <authorList>
            <person name="Henning P.M."/>
            <person name="McCubbin A.G."/>
            <person name="Shore J.S."/>
        </authorList>
    </citation>
    <scope>NUCLEOTIDE SEQUENCE</scope>
    <source>
        <strain evidence="2">F60SS</strain>
        <tissue evidence="2">Leaves</tissue>
    </source>
</reference>
<dbReference type="AlphaFoldDB" id="A0A9Q0G263"/>
<feature type="region of interest" description="Disordered" evidence="1">
    <location>
        <begin position="1"/>
        <end position="21"/>
    </location>
</feature>
<sequence length="207" mass="23677">FVMDFEFEEDEESSSSFDQSLATVERTTQELMQKIRRFENLAKLDPVNLEKWMDESMSSGEAGNDGDNVEEEEEEEEGGCRIKEKAWQLLNYVKTTSAMEGCRDDKNVDQFLLDFFSDELASGMYQSTTSDDFDKIMVSKAKAWLDGEDNLVIRWEEQCKREAYVVEMDRGGKWAKLGEENDKVGLEIGDALLGLVLDDLLLELTLC</sequence>
<feature type="non-terminal residue" evidence="2">
    <location>
        <position position="1"/>
    </location>
</feature>
<evidence type="ECO:0000256" key="1">
    <source>
        <dbReference type="SAM" id="MobiDB-lite"/>
    </source>
</evidence>